<gene>
    <name evidence="2" type="ORF">IAC29_08880</name>
</gene>
<organism evidence="2 3">
    <name type="scientific">Candidatus Cryptobacteroides merdigallinarum</name>
    <dbReference type="NCBI Taxonomy" id="2840770"/>
    <lineage>
        <taxon>Bacteria</taxon>
        <taxon>Pseudomonadati</taxon>
        <taxon>Bacteroidota</taxon>
        <taxon>Bacteroidia</taxon>
        <taxon>Bacteroidales</taxon>
        <taxon>Candidatus Cryptobacteroides</taxon>
    </lineage>
</organism>
<name>A0A9D9HCP7_9BACT</name>
<dbReference type="PROSITE" id="PS01125">
    <property type="entry name" value="ROK"/>
    <property type="match status" value="1"/>
</dbReference>
<accession>A0A9D9HCP7</accession>
<dbReference type="Gene3D" id="3.30.420.40">
    <property type="match status" value="2"/>
</dbReference>
<dbReference type="Proteomes" id="UP000810252">
    <property type="component" value="Unassembled WGS sequence"/>
</dbReference>
<comment type="caution">
    <text evidence="2">The sequence shown here is derived from an EMBL/GenBank/DDBJ whole genome shotgun (WGS) entry which is preliminary data.</text>
</comment>
<dbReference type="InterPro" id="IPR049874">
    <property type="entry name" value="ROK_cs"/>
</dbReference>
<dbReference type="InterPro" id="IPR043129">
    <property type="entry name" value="ATPase_NBD"/>
</dbReference>
<sequence>MIDTNMIDKPYVVGIDIGGQTTKMGIVDMRGQVLTQTVIRTDTHTEVEPYVDDVAEALDKIIKESGSEGKIRGIGIGAPNANYYTGTIENAVNISWGGSKSIPFADLLSARTGGMKVALTNDANAAAVGEMTYGAARGMKNFIMITLGTGVGSGIVINGEVVYGHDGFAGELGHTCAVRNNGRLCNCGKTGCLETYCSATGVARTAREWLTLSDEPSMLRSLDNITSKDVFEAAKEGDRLALKIFEFTGKMLGQSFADFVAFRAPEAIVLFGGLARAKEYLYQPILGSMNANVLPLWRGKIKIVFSQLKESDAAILGASALAWEL</sequence>
<protein>
    <submittedName>
        <fullName evidence="2">ROK family protein</fullName>
    </submittedName>
</protein>
<dbReference type="InterPro" id="IPR000600">
    <property type="entry name" value="ROK"/>
</dbReference>
<comment type="similarity">
    <text evidence="1">Belongs to the ROK (NagC/XylR) family.</text>
</comment>
<dbReference type="EMBL" id="JADIMQ010000126">
    <property type="protein sequence ID" value="MBO8449370.1"/>
    <property type="molecule type" value="Genomic_DNA"/>
</dbReference>
<proteinExistence type="inferred from homology"/>
<dbReference type="PANTHER" id="PTHR18964:SF149">
    <property type="entry name" value="BIFUNCTIONAL UDP-N-ACETYLGLUCOSAMINE 2-EPIMERASE_N-ACETYLMANNOSAMINE KINASE"/>
    <property type="match status" value="1"/>
</dbReference>
<evidence type="ECO:0000313" key="2">
    <source>
        <dbReference type="EMBL" id="MBO8449370.1"/>
    </source>
</evidence>
<dbReference type="SUPFAM" id="SSF53067">
    <property type="entry name" value="Actin-like ATPase domain"/>
    <property type="match status" value="1"/>
</dbReference>
<dbReference type="AlphaFoldDB" id="A0A9D9HCP7"/>
<evidence type="ECO:0000256" key="1">
    <source>
        <dbReference type="ARBA" id="ARBA00006479"/>
    </source>
</evidence>
<evidence type="ECO:0000313" key="3">
    <source>
        <dbReference type="Proteomes" id="UP000810252"/>
    </source>
</evidence>
<dbReference type="PANTHER" id="PTHR18964">
    <property type="entry name" value="ROK (REPRESSOR, ORF, KINASE) FAMILY"/>
    <property type="match status" value="1"/>
</dbReference>
<dbReference type="Pfam" id="PF00480">
    <property type="entry name" value="ROK"/>
    <property type="match status" value="1"/>
</dbReference>
<reference evidence="2" key="2">
    <citation type="journal article" date="2021" name="PeerJ">
        <title>Extensive microbial diversity within the chicken gut microbiome revealed by metagenomics and culture.</title>
        <authorList>
            <person name="Gilroy R."/>
            <person name="Ravi A."/>
            <person name="Getino M."/>
            <person name="Pursley I."/>
            <person name="Horton D.L."/>
            <person name="Alikhan N.F."/>
            <person name="Baker D."/>
            <person name="Gharbi K."/>
            <person name="Hall N."/>
            <person name="Watson M."/>
            <person name="Adriaenssens E.M."/>
            <person name="Foster-Nyarko E."/>
            <person name="Jarju S."/>
            <person name="Secka A."/>
            <person name="Antonio M."/>
            <person name="Oren A."/>
            <person name="Chaudhuri R.R."/>
            <person name="La Ragione R."/>
            <person name="Hildebrand F."/>
            <person name="Pallen M.J."/>
        </authorList>
    </citation>
    <scope>NUCLEOTIDE SEQUENCE</scope>
    <source>
        <strain evidence="2">20514</strain>
    </source>
</reference>
<reference evidence="2" key="1">
    <citation type="submission" date="2020-10" db="EMBL/GenBank/DDBJ databases">
        <authorList>
            <person name="Gilroy R."/>
        </authorList>
    </citation>
    <scope>NUCLEOTIDE SEQUENCE</scope>
    <source>
        <strain evidence="2">20514</strain>
    </source>
</reference>